<dbReference type="Gene3D" id="3.30.710.10">
    <property type="entry name" value="Potassium Channel Kv1.1, Chain A"/>
    <property type="match status" value="1"/>
</dbReference>
<dbReference type="AlphaFoldDB" id="A0A7T8GTS6"/>
<evidence type="ECO:0000313" key="2">
    <source>
        <dbReference type="EMBL" id="QQP37648.1"/>
    </source>
</evidence>
<protein>
    <submittedName>
        <fullName evidence="2">AGAP005925-PA</fullName>
    </submittedName>
</protein>
<accession>A0A7T8GTS6</accession>
<dbReference type="OrthoDB" id="296522at2759"/>
<feature type="non-terminal residue" evidence="2">
    <location>
        <position position="1"/>
    </location>
</feature>
<gene>
    <name evidence="2" type="ORF">FKW44_017992</name>
</gene>
<proteinExistence type="predicted"/>
<evidence type="ECO:0000313" key="3">
    <source>
        <dbReference type="Proteomes" id="UP000595437"/>
    </source>
</evidence>
<feature type="domain" description="Potassium channel tetramerisation-type BTB" evidence="1">
    <location>
        <begin position="2"/>
        <end position="35"/>
    </location>
</feature>
<dbReference type="InterPro" id="IPR011333">
    <property type="entry name" value="SKP1/BTB/POZ_sf"/>
</dbReference>
<evidence type="ECO:0000259" key="1">
    <source>
        <dbReference type="Pfam" id="PF02214"/>
    </source>
</evidence>
<dbReference type="SUPFAM" id="SSF54695">
    <property type="entry name" value="POZ domain"/>
    <property type="match status" value="1"/>
</dbReference>
<keyword evidence="3" id="KW-1185">Reference proteome</keyword>
<dbReference type="GO" id="GO:0051260">
    <property type="term" value="P:protein homooligomerization"/>
    <property type="evidence" value="ECO:0007669"/>
    <property type="project" value="InterPro"/>
</dbReference>
<dbReference type="Pfam" id="PF02214">
    <property type="entry name" value="BTB_2"/>
    <property type="match status" value="1"/>
</dbReference>
<reference evidence="3" key="1">
    <citation type="submission" date="2021-01" db="EMBL/GenBank/DDBJ databases">
        <title>Caligus Genome Assembly.</title>
        <authorList>
            <person name="Gallardo-Escarate C."/>
        </authorList>
    </citation>
    <scope>NUCLEOTIDE SEQUENCE [LARGE SCALE GENOMIC DNA]</scope>
</reference>
<name>A0A7T8GTS6_CALRO</name>
<dbReference type="InterPro" id="IPR003131">
    <property type="entry name" value="T1-type_BTB"/>
</dbReference>
<dbReference type="EMBL" id="CP045901">
    <property type="protein sequence ID" value="QQP37648.1"/>
    <property type="molecule type" value="Genomic_DNA"/>
</dbReference>
<dbReference type="Proteomes" id="UP000595437">
    <property type="component" value="Chromosome 12"/>
</dbReference>
<organism evidence="2 3">
    <name type="scientific">Caligus rogercresseyi</name>
    <name type="common">Sea louse</name>
    <dbReference type="NCBI Taxonomy" id="217165"/>
    <lineage>
        <taxon>Eukaryota</taxon>
        <taxon>Metazoa</taxon>
        <taxon>Ecdysozoa</taxon>
        <taxon>Arthropoda</taxon>
        <taxon>Crustacea</taxon>
        <taxon>Multicrustacea</taxon>
        <taxon>Hexanauplia</taxon>
        <taxon>Copepoda</taxon>
        <taxon>Siphonostomatoida</taxon>
        <taxon>Caligidae</taxon>
        <taxon>Caligus</taxon>
    </lineage>
</organism>
<sequence>SVLNFYRTGSLHVVDEICVMAFSEDLEYWGIDENKYNARKDHVFEEMKKEARIFAMRTRKFGRDPISASAIKSFYGISWKNPTLH</sequence>